<dbReference type="Gene3D" id="3.40.50.300">
    <property type="entry name" value="P-loop containing nucleotide triphosphate hydrolases"/>
    <property type="match status" value="1"/>
</dbReference>
<dbReference type="PROSITE" id="PS51720">
    <property type="entry name" value="G_AIG1"/>
    <property type="match status" value="1"/>
</dbReference>
<dbReference type="GO" id="GO:0005525">
    <property type="term" value="F:GTP binding"/>
    <property type="evidence" value="ECO:0007669"/>
    <property type="project" value="UniProtKB-KW"/>
</dbReference>
<organism evidence="4">
    <name type="scientific">Magallana gigas</name>
    <name type="common">Pacific oyster</name>
    <name type="synonym">Crassostrea gigas</name>
    <dbReference type="NCBI Taxonomy" id="29159"/>
    <lineage>
        <taxon>Eukaryota</taxon>
        <taxon>Metazoa</taxon>
        <taxon>Spiralia</taxon>
        <taxon>Lophotrochozoa</taxon>
        <taxon>Mollusca</taxon>
        <taxon>Bivalvia</taxon>
        <taxon>Autobranchia</taxon>
        <taxon>Pteriomorphia</taxon>
        <taxon>Ostreida</taxon>
        <taxon>Ostreoidea</taxon>
        <taxon>Ostreidae</taxon>
        <taxon>Magallana</taxon>
    </lineage>
</organism>
<dbReference type="SUPFAM" id="SSF52540">
    <property type="entry name" value="P-loop containing nucleoside triphosphate hydrolases"/>
    <property type="match status" value="1"/>
</dbReference>
<proteinExistence type="inferred from homology"/>
<evidence type="ECO:0000256" key="2">
    <source>
        <dbReference type="ARBA" id="ARBA00022741"/>
    </source>
</evidence>
<dbReference type="InterPro" id="IPR006703">
    <property type="entry name" value="G_AIG1"/>
</dbReference>
<keyword evidence="2" id="KW-0547">Nucleotide-binding</keyword>
<dbReference type="InterPro" id="IPR045058">
    <property type="entry name" value="GIMA/IAN/Toc"/>
</dbReference>
<evidence type="ECO:0000256" key="1">
    <source>
        <dbReference type="ARBA" id="ARBA00008535"/>
    </source>
</evidence>
<sequence>MYFCVENERRLIIVGKVGAGKSTLGNAILLSNVFTSGQNFGSVTKEWKQDSCIRRGIKYRVWDTLGVYGIGEQREEACKQIARLTLATFPGFHCIVLVISATQRITEEDLRVFKDFKAMLGEHAFQKFMLIVFSGVSKEHVQDLIETNANIKDLCERCGHKMGFVKDIDTNRHLGDDDEFFVHVNTIFEENSKKGYCHMMYNSTFEKINSAAKKIHKRKQISFEQAFQEAKTMALNGDDSKIITS</sequence>
<name>K1REQ8_MAGGI</name>
<comment type="similarity">
    <text evidence="1">Belongs to the TRAFAC class TrmE-Era-EngA-EngB-Septin-like GTPase superfamily. AIG1/Toc34/Toc159-like paraseptin GTPase family. IAN subfamily.</text>
</comment>
<keyword evidence="3" id="KW-0342">GTP-binding</keyword>
<accession>K1REQ8</accession>
<dbReference type="Pfam" id="PF04548">
    <property type="entry name" value="AIG1"/>
    <property type="match status" value="1"/>
</dbReference>
<protein>
    <submittedName>
        <fullName evidence="4">GTPase IMAP family member 4</fullName>
    </submittedName>
</protein>
<dbReference type="PANTHER" id="PTHR10903">
    <property type="entry name" value="GTPASE, IMAP FAMILY MEMBER-RELATED"/>
    <property type="match status" value="1"/>
</dbReference>
<dbReference type="InterPro" id="IPR027417">
    <property type="entry name" value="P-loop_NTPase"/>
</dbReference>
<dbReference type="PANTHER" id="PTHR10903:SF184">
    <property type="entry name" value="GTP-BINDING PROTEIN A"/>
    <property type="match status" value="1"/>
</dbReference>
<reference evidence="4" key="1">
    <citation type="journal article" date="2012" name="Nature">
        <title>The oyster genome reveals stress adaptation and complexity of shell formation.</title>
        <authorList>
            <person name="Zhang G."/>
            <person name="Fang X."/>
            <person name="Guo X."/>
            <person name="Li L."/>
            <person name="Luo R."/>
            <person name="Xu F."/>
            <person name="Yang P."/>
            <person name="Zhang L."/>
            <person name="Wang X."/>
            <person name="Qi H."/>
            <person name="Xiong Z."/>
            <person name="Que H."/>
            <person name="Xie Y."/>
            <person name="Holland P.W."/>
            <person name="Paps J."/>
            <person name="Zhu Y."/>
            <person name="Wu F."/>
            <person name="Chen Y."/>
            <person name="Wang J."/>
            <person name="Peng C."/>
            <person name="Meng J."/>
            <person name="Yang L."/>
            <person name="Liu J."/>
            <person name="Wen B."/>
            <person name="Zhang N."/>
            <person name="Huang Z."/>
            <person name="Zhu Q."/>
            <person name="Feng Y."/>
            <person name="Mount A."/>
            <person name="Hedgecock D."/>
            <person name="Xu Z."/>
            <person name="Liu Y."/>
            <person name="Domazet-Loso T."/>
            <person name="Du Y."/>
            <person name="Sun X."/>
            <person name="Zhang S."/>
            <person name="Liu B."/>
            <person name="Cheng P."/>
            <person name="Jiang X."/>
            <person name="Li J."/>
            <person name="Fan D."/>
            <person name="Wang W."/>
            <person name="Fu W."/>
            <person name="Wang T."/>
            <person name="Wang B."/>
            <person name="Zhang J."/>
            <person name="Peng Z."/>
            <person name="Li Y."/>
            <person name="Li N."/>
            <person name="Wang J."/>
            <person name="Chen M."/>
            <person name="He Y."/>
            <person name="Tan F."/>
            <person name="Song X."/>
            <person name="Zheng Q."/>
            <person name="Huang R."/>
            <person name="Yang H."/>
            <person name="Du X."/>
            <person name="Chen L."/>
            <person name="Yang M."/>
            <person name="Gaffney P.M."/>
            <person name="Wang S."/>
            <person name="Luo L."/>
            <person name="She Z."/>
            <person name="Ming Y."/>
            <person name="Huang W."/>
            <person name="Zhang S."/>
            <person name="Huang B."/>
            <person name="Zhang Y."/>
            <person name="Qu T."/>
            <person name="Ni P."/>
            <person name="Miao G."/>
            <person name="Wang J."/>
            <person name="Wang Q."/>
            <person name="Steinberg C.E."/>
            <person name="Wang H."/>
            <person name="Li N."/>
            <person name="Qian L."/>
            <person name="Zhang G."/>
            <person name="Li Y."/>
            <person name="Yang H."/>
            <person name="Liu X."/>
            <person name="Wang J."/>
            <person name="Yin Y."/>
            <person name="Wang J."/>
        </authorList>
    </citation>
    <scope>NUCLEOTIDE SEQUENCE [LARGE SCALE GENOMIC DNA]</scope>
    <source>
        <strain evidence="4">05x7-T-G4-1.051#20</strain>
    </source>
</reference>
<dbReference type="AlphaFoldDB" id="K1REQ8"/>
<dbReference type="HOGENOM" id="CLU_1074605_0_0_1"/>
<dbReference type="InParanoid" id="K1REQ8"/>
<gene>
    <name evidence="4" type="ORF">CGI_10007120</name>
</gene>
<evidence type="ECO:0000256" key="3">
    <source>
        <dbReference type="ARBA" id="ARBA00023134"/>
    </source>
</evidence>
<evidence type="ECO:0000313" key="4">
    <source>
        <dbReference type="EMBL" id="EKC39865.1"/>
    </source>
</evidence>
<dbReference type="EMBL" id="JH816417">
    <property type="protein sequence ID" value="EKC39865.1"/>
    <property type="molecule type" value="Genomic_DNA"/>
</dbReference>